<feature type="transmembrane region" description="Helical" evidence="1">
    <location>
        <begin position="342"/>
        <end position="363"/>
    </location>
</feature>
<dbReference type="OrthoDB" id="9776609at2"/>
<dbReference type="EMBL" id="AP018560">
    <property type="protein sequence ID" value="BBD79930.1"/>
    <property type="molecule type" value="Genomic_DNA"/>
</dbReference>
<keyword evidence="3" id="KW-1185">Reference proteome</keyword>
<reference evidence="3" key="1">
    <citation type="submission" date="2018-04" db="EMBL/GenBank/DDBJ databases">
        <authorList>
            <person name="Watanabe M."/>
            <person name="Kojima H."/>
        </authorList>
    </citation>
    <scope>NUCLEOTIDE SEQUENCE [LARGE SCALE GENOMIC DNA]</scope>
    <source>
        <strain evidence="3">Dysh456</strain>
    </source>
</reference>
<name>A0A2Z6E4C8_9GAMM</name>
<dbReference type="Proteomes" id="UP000270530">
    <property type="component" value="Chromosome"/>
</dbReference>
<feature type="transmembrane region" description="Helical" evidence="1">
    <location>
        <begin position="384"/>
        <end position="405"/>
    </location>
</feature>
<protein>
    <submittedName>
        <fullName evidence="2">Putative iron-regulated membrane protein</fullName>
    </submittedName>
</protein>
<feature type="transmembrane region" description="Helical" evidence="1">
    <location>
        <begin position="182"/>
        <end position="212"/>
    </location>
</feature>
<evidence type="ECO:0000313" key="2">
    <source>
        <dbReference type="EMBL" id="BBD79930.1"/>
    </source>
</evidence>
<evidence type="ECO:0000313" key="3">
    <source>
        <dbReference type="Proteomes" id="UP000270530"/>
    </source>
</evidence>
<keyword evidence="1" id="KW-0812">Transmembrane</keyword>
<proteinExistence type="predicted"/>
<evidence type="ECO:0000256" key="1">
    <source>
        <dbReference type="SAM" id="Phobius"/>
    </source>
</evidence>
<keyword evidence="1" id="KW-0472">Membrane</keyword>
<dbReference type="InterPro" id="IPR005625">
    <property type="entry name" value="PepSY-ass_TM"/>
</dbReference>
<dbReference type="Pfam" id="PF03929">
    <property type="entry name" value="PepSY_TM"/>
    <property type="match status" value="1"/>
</dbReference>
<feature type="transmembrane region" description="Helical" evidence="1">
    <location>
        <begin position="136"/>
        <end position="161"/>
    </location>
</feature>
<feature type="transmembrane region" description="Helical" evidence="1">
    <location>
        <begin position="437"/>
        <end position="458"/>
    </location>
</feature>
<dbReference type="AlphaFoldDB" id="A0A2Z6E4C8"/>
<organism evidence="2 3">
    <name type="scientific">Aerosticca soli</name>
    <dbReference type="NCBI Taxonomy" id="2010829"/>
    <lineage>
        <taxon>Bacteria</taxon>
        <taxon>Pseudomonadati</taxon>
        <taxon>Pseudomonadota</taxon>
        <taxon>Gammaproteobacteria</taxon>
        <taxon>Lysobacterales</taxon>
        <taxon>Rhodanobacteraceae</taxon>
        <taxon>Aerosticca</taxon>
    </lineage>
</organism>
<dbReference type="PANTHER" id="PTHR34219:SF9">
    <property type="entry name" value="IRON-REGULATED INNER MEMBRANE PROTEIN"/>
    <property type="match status" value="1"/>
</dbReference>
<sequence length="516" mass="55614">MRLSNRTRQTFLWLHSWTGLLAGFALFIAFYAGAFTVFREDIAHWQNPPWRTTASGPASTDMLVRKLHETHPELDDFGIVLPPALPPYAYWRVEGHARYATLETIDHPSTHPPSGSLGDFLFSLHYTLGLGAGGQYLMGLVSALYGLALISGLLIHLPQLTRHLFALRPGRNLKQLWQDAHNVIGVLSLPFHMVFALTGATLCLFALVLAALNGLAFDGRLFGAYAQATALAPARAASGVPAAMLPVDTLLEKARVAAETQGVVGLHPDYLHFIHYGDRAAIVEIRGVSARTLASYGQVALEGASGRVLAVRAGRAHDANSAVTSALYALHFGTYGGRVVQAMYFLLALAGAFLFYSGNLLWIESRRKRRQAEQPRKVLLMTRATLGVCLGCCLGIALAAAATAWSARFDAASAAMPRAAFYAGLAFACLHTLWRPVPYAAVELLAMCALVHVLTALGDASHTLPAWHGPWREAARTALAVDGVNLLLAAAFAALAVAVHRRARRDDSPGLWSHPV</sequence>
<reference evidence="3" key="2">
    <citation type="submission" date="2018-06" db="EMBL/GenBank/DDBJ databases">
        <title>Genome sequence of Rhodanobacteraceae bacterium strain Dysh456.</title>
        <authorList>
            <person name="Fukui M."/>
        </authorList>
    </citation>
    <scope>NUCLEOTIDE SEQUENCE [LARGE SCALE GENOMIC DNA]</scope>
    <source>
        <strain evidence="3">Dysh456</strain>
    </source>
</reference>
<keyword evidence="1" id="KW-1133">Transmembrane helix</keyword>
<dbReference type="KEGG" id="rbd:ALSL_1272"/>
<dbReference type="PANTHER" id="PTHR34219">
    <property type="entry name" value="IRON-REGULATED INNER MEMBRANE PROTEIN-RELATED"/>
    <property type="match status" value="1"/>
</dbReference>
<feature type="transmembrane region" description="Helical" evidence="1">
    <location>
        <begin position="411"/>
        <end position="430"/>
    </location>
</feature>
<feature type="transmembrane region" description="Helical" evidence="1">
    <location>
        <begin position="478"/>
        <end position="499"/>
    </location>
</feature>
<gene>
    <name evidence="2" type="ORF">ALSL_1272</name>
</gene>
<accession>A0A2Z6E4C8</accession>
<feature type="transmembrane region" description="Helical" evidence="1">
    <location>
        <begin position="12"/>
        <end position="38"/>
    </location>
</feature>
<dbReference type="RefSeq" id="WP_126537501.1">
    <property type="nucleotide sequence ID" value="NZ_AP018560.1"/>
</dbReference>